<dbReference type="EMBL" id="BART01015424">
    <property type="protein sequence ID" value="GAG84255.1"/>
    <property type="molecule type" value="Genomic_DNA"/>
</dbReference>
<reference evidence="1" key="1">
    <citation type="journal article" date="2014" name="Front. Microbiol.">
        <title>High frequency of phylogenetically diverse reductive dehalogenase-homologous genes in deep subseafloor sedimentary metagenomes.</title>
        <authorList>
            <person name="Kawai M."/>
            <person name="Futagami T."/>
            <person name="Toyoda A."/>
            <person name="Takaki Y."/>
            <person name="Nishi S."/>
            <person name="Hori S."/>
            <person name="Arai W."/>
            <person name="Tsubouchi T."/>
            <person name="Morono Y."/>
            <person name="Uchiyama I."/>
            <person name="Ito T."/>
            <person name="Fujiyama A."/>
            <person name="Inagaki F."/>
            <person name="Takami H."/>
        </authorList>
    </citation>
    <scope>NUCLEOTIDE SEQUENCE</scope>
    <source>
        <strain evidence="1">Expedition CK06-06</strain>
    </source>
</reference>
<proteinExistence type="predicted"/>
<gene>
    <name evidence="1" type="ORF">S01H4_29946</name>
</gene>
<sequence>MSEKLQYSKDLISVEDDNNISKIFYDGRYIASLKMDYDEIKSSIVLFDINKKYNLIGFFNESIAQIIPASFTFPIKELIFENFPITHNVFILLPINFS</sequence>
<feature type="non-terminal residue" evidence="1">
    <location>
        <position position="98"/>
    </location>
</feature>
<accession>X1AND6</accession>
<evidence type="ECO:0000313" key="1">
    <source>
        <dbReference type="EMBL" id="GAG84255.1"/>
    </source>
</evidence>
<name>X1AND6_9ZZZZ</name>
<comment type="caution">
    <text evidence="1">The sequence shown here is derived from an EMBL/GenBank/DDBJ whole genome shotgun (WGS) entry which is preliminary data.</text>
</comment>
<organism evidence="1">
    <name type="scientific">marine sediment metagenome</name>
    <dbReference type="NCBI Taxonomy" id="412755"/>
    <lineage>
        <taxon>unclassified sequences</taxon>
        <taxon>metagenomes</taxon>
        <taxon>ecological metagenomes</taxon>
    </lineage>
</organism>
<protein>
    <submittedName>
        <fullName evidence="1">Uncharacterized protein</fullName>
    </submittedName>
</protein>
<dbReference type="AlphaFoldDB" id="X1AND6"/>